<dbReference type="EMBL" id="CP011971">
    <property type="protein sequence ID" value="AMN46246.1"/>
    <property type="molecule type" value="Genomic_DNA"/>
</dbReference>
<dbReference type="Proteomes" id="UP000070250">
    <property type="component" value="Chromosome"/>
</dbReference>
<dbReference type="GO" id="GO:0016705">
    <property type="term" value="F:oxidoreductase activity, acting on paired donors, with incorporation or reduction of molecular oxygen"/>
    <property type="evidence" value="ECO:0007669"/>
    <property type="project" value="InterPro"/>
</dbReference>
<evidence type="ECO:0000259" key="1">
    <source>
        <dbReference type="Pfam" id="PF00296"/>
    </source>
</evidence>
<keyword evidence="3" id="KW-1185">Reference proteome</keyword>
<organism evidence="2 3">
    <name type="scientific">Steroidobacter denitrificans</name>
    <dbReference type="NCBI Taxonomy" id="465721"/>
    <lineage>
        <taxon>Bacteria</taxon>
        <taxon>Pseudomonadati</taxon>
        <taxon>Pseudomonadota</taxon>
        <taxon>Gammaproteobacteria</taxon>
        <taxon>Steroidobacterales</taxon>
        <taxon>Steroidobacteraceae</taxon>
        <taxon>Steroidobacter</taxon>
    </lineage>
</organism>
<dbReference type="InterPro" id="IPR051260">
    <property type="entry name" value="Diverse_substr_monoxygenases"/>
</dbReference>
<feature type="domain" description="Luciferase-like" evidence="1">
    <location>
        <begin position="12"/>
        <end position="230"/>
    </location>
</feature>
<evidence type="ECO:0000313" key="2">
    <source>
        <dbReference type="EMBL" id="AMN46246.1"/>
    </source>
</evidence>
<dbReference type="STRING" id="465721.ACG33_03820"/>
<sequence length="289" mass="32300">MRFTYLESLCDISHFRPLAVAVEKAGFSSFALPDSIMYPKETDSKYPYLSSGDRSFINAPMLDPFILATHMAAYTQTLQFTTFVAKLAVRNPVLVAKTVSSLAALSNNRFRFGVGLSPWPEDFAVCGQPWEKRGDRMSEMIEIVRGLCAGDFFEYHGKFYDFGPIKLNPTPTRPMPILLGGHAEAALRRAVSMGDGWMHAGGDRDDLKSLLDRLQQIRRELGVADKSFEIHVISVDAFTPDGIRRLEDMGVTDVIVGFRNIYDPRSAGQPLAQKLIALEKYAERVILKV</sequence>
<reference evidence="2 3" key="1">
    <citation type="submission" date="2015-06" db="EMBL/GenBank/DDBJ databases">
        <title>A Comprehensive Approach to Explore the Metabolic and Phylogenetic Diversity of Bacterial Steroid Degradation in the Environment: Testosterone as an Example.</title>
        <authorList>
            <person name="Yang F.-C."/>
            <person name="Chen Y.-L."/>
            <person name="Yu C.-P."/>
            <person name="Tang S.-L."/>
            <person name="Wang P.-H."/>
            <person name="Ismail W."/>
            <person name="Wang C.-H."/>
            <person name="Yang C.-Y."/>
            <person name="Chiang Y.-R."/>
        </authorList>
    </citation>
    <scope>NUCLEOTIDE SEQUENCE [LARGE SCALE GENOMIC DNA]</scope>
    <source>
        <strain evidence="2 3">DSM 18526</strain>
    </source>
</reference>
<dbReference type="PANTHER" id="PTHR30011:SF32">
    <property type="entry name" value="CONSERVED PROTEIN"/>
    <property type="match status" value="1"/>
</dbReference>
<name>A0A127F732_STEDE</name>
<gene>
    <name evidence="2" type="ORF">ACG33_03820</name>
</gene>
<proteinExistence type="predicted"/>
<protein>
    <recommendedName>
        <fullName evidence="1">Luciferase-like domain-containing protein</fullName>
    </recommendedName>
</protein>
<dbReference type="InterPro" id="IPR036661">
    <property type="entry name" value="Luciferase-like_sf"/>
</dbReference>
<dbReference type="AlphaFoldDB" id="A0A127F732"/>
<dbReference type="OrthoDB" id="7054686at2"/>
<evidence type="ECO:0000313" key="3">
    <source>
        <dbReference type="Proteomes" id="UP000070250"/>
    </source>
</evidence>
<dbReference type="KEGG" id="sdf:ACG33_03820"/>
<dbReference type="Gene3D" id="3.20.20.30">
    <property type="entry name" value="Luciferase-like domain"/>
    <property type="match status" value="1"/>
</dbReference>
<dbReference type="RefSeq" id="WP_066918847.1">
    <property type="nucleotide sequence ID" value="NZ_CP011971.1"/>
</dbReference>
<accession>A0A127F732</accession>
<dbReference type="SUPFAM" id="SSF51679">
    <property type="entry name" value="Bacterial luciferase-like"/>
    <property type="match status" value="1"/>
</dbReference>
<dbReference type="Pfam" id="PF00296">
    <property type="entry name" value="Bac_luciferase"/>
    <property type="match status" value="1"/>
</dbReference>
<dbReference type="PANTHER" id="PTHR30011">
    <property type="entry name" value="ALKANESULFONATE MONOOXYGENASE-RELATED"/>
    <property type="match status" value="1"/>
</dbReference>
<dbReference type="PATRIC" id="fig|465721.4.peg.817"/>
<dbReference type="InterPro" id="IPR019921">
    <property type="entry name" value="Lucif-like_OxRdtase_Rv2161c"/>
</dbReference>
<dbReference type="InterPro" id="IPR011251">
    <property type="entry name" value="Luciferase-like_dom"/>
</dbReference>
<dbReference type="NCBIfam" id="TIGR03619">
    <property type="entry name" value="F420_Rv2161c"/>
    <property type="match status" value="1"/>
</dbReference>